<accession>A0A6H1ZLN5</accession>
<reference evidence="1" key="1">
    <citation type="submission" date="2020-03" db="EMBL/GenBank/DDBJ databases">
        <title>The deep terrestrial virosphere.</title>
        <authorList>
            <person name="Holmfeldt K."/>
            <person name="Nilsson E."/>
            <person name="Simone D."/>
            <person name="Lopez-Fernandez M."/>
            <person name="Wu X."/>
            <person name="de Brujin I."/>
            <person name="Lundin D."/>
            <person name="Andersson A."/>
            <person name="Bertilsson S."/>
            <person name="Dopson M."/>
        </authorList>
    </citation>
    <scope>NUCLEOTIDE SEQUENCE</scope>
    <source>
        <strain evidence="1">TM448A00919</strain>
        <strain evidence="2">TM448B01113</strain>
    </source>
</reference>
<gene>
    <name evidence="1" type="ORF">TM448A00919_0011</name>
    <name evidence="2" type="ORF">TM448B01113_0009</name>
</gene>
<dbReference type="AlphaFoldDB" id="A0A6H1ZLN5"/>
<evidence type="ECO:0000313" key="2">
    <source>
        <dbReference type="EMBL" id="QJH97893.1"/>
    </source>
</evidence>
<dbReference type="EMBL" id="MT144706">
    <property type="protein sequence ID" value="QJH97893.1"/>
    <property type="molecule type" value="Genomic_DNA"/>
</dbReference>
<name>A0A6H1ZLN5_9ZZZZ</name>
<protein>
    <submittedName>
        <fullName evidence="1">Uncharacterized protein</fullName>
    </submittedName>
</protein>
<dbReference type="EMBL" id="MT144081">
    <property type="protein sequence ID" value="QJA48351.1"/>
    <property type="molecule type" value="Genomic_DNA"/>
</dbReference>
<proteinExistence type="predicted"/>
<sequence length="166" mass="18808">MEPVTIIIPGIVPVKKNTGKVSMYYKDKQGRTVPRKHPVYYYSTAYKDWARSAIIACQKFKTQSKLTFPLTCKMNMQCIFYYPVDRVVDLSALYEAPQDVLCGKAGIDRVPPEIYQIIQDDNTRFIGSHDGSRLALDPVNPRTVIVLTDFSYSINKGVVNATMQSM</sequence>
<organism evidence="1">
    <name type="scientific">viral metagenome</name>
    <dbReference type="NCBI Taxonomy" id="1070528"/>
    <lineage>
        <taxon>unclassified sequences</taxon>
        <taxon>metagenomes</taxon>
        <taxon>organismal metagenomes</taxon>
    </lineage>
</organism>
<evidence type="ECO:0000313" key="1">
    <source>
        <dbReference type="EMBL" id="QJA48351.1"/>
    </source>
</evidence>